<evidence type="ECO:0000313" key="15">
    <source>
        <dbReference type="EMBL" id="KAK5086613.1"/>
    </source>
</evidence>
<dbReference type="GO" id="GO:0051607">
    <property type="term" value="P:defense response to virus"/>
    <property type="evidence" value="ECO:0007669"/>
    <property type="project" value="UniProtKB-KW"/>
</dbReference>
<dbReference type="SMART" id="SM00535">
    <property type="entry name" value="RIBOc"/>
    <property type="match status" value="2"/>
</dbReference>
<dbReference type="GO" id="GO:0003723">
    <property type="term" value="F:RNA binding"/>
    <property type="evidence" value="ECO:0007669"/>
    <property type="project" value="UniProtKB-UniRule"/>
</dbReference>
<dbReference type="Gene3D" id="3.40.50.300">
    <property type="entry name" value="P-loop containing nucleotide triphosphate hydrolases"/>
    <property type="match status" value="2"/>
</dbReference>
<dbReference type="GO" id="GO:0005524">
    <property type="term" value="F:ATP binding"/>
    <property type="evidence" value="ECO:0007669"/>
    <property type="project" value="UniProtKB-KW"/>
</dbReference>
<dbReference type="PROSITE" id="PS51192">
    <property type="entry name" value="HELICASE_ATP_BIND_1"/>
    <property type="match status" value="1"/>
</dbReference>
<keyword evidence="7 10" id="KW-0694">RNA-binding</keyword>
<evidence type="ECO:0000256" key="10">
    <source>
        <dbReference type="PROSITE-ProRule" id="PRU00657"/>
    </source>
</evidence>
<evidence type="ECO:0000256" key="5">
    <source>
        <dbReference type="ARBA" id="ARBA00022806"/>
    </source>
</evidence>
<dbReference type="InterPro" id="IPR005034">
    <property type="entry name" value="Dicer_dimerisation"/>
</dbReference>
<dbReference type="PANTHER" id="PTHR14950:SF37">
    <property type="entry name" value="ENDORIBONUCLEASE DICER"/>
    <property type="match status" value="1"/>
</dbReference>
<dbReference type="SUPFAM" id="SSF69065">
    <property type="entry name" value="RNase III domain-like"/>
    <property type="match status" value="2"/>
</dbReference>
<evidence type="ECO:0000256" key="9">
    <source>
        <dbReference type="ARBA" id="ARBA00025403"/>
    </source>
</evidence>
<dbReference type="PANTHER" id="PTHR14950">
    <property type="entry name" value="DICER-RELATED"/>
    <property type="match status" value="1"/>
</dbReference>
<dbReference type="InterPro" id="IPR014001">
    <property type="entry name" value="Helicase_ATP-bd"/>
</dbReference>
<sequence>METTATKLQARAYQLEMFEESMKRNIIVAMATGLGKTNIACLRVRAELERSPTKRVWFTAPNTILAEQQHYFLSSQLPEYQMRTLLGHDKVDLWRTPAIWDSALADMHVVVSTPQVLLDALRNAFVQLERISLLVVDEAHHCQAGDPSARLMSQCYHPLKQRNPSAVPHILGLTASSRISNKTASTKDLESTLDAVCCMPTVSLPEYASHVYKPEVVGLPFTPVFHQSSQVLATLTDVAAAALMCNDPYYKTLKTACDQVSAEKLRKVEKKGSTPAIREVKSLLNNASYLESSLGSWASDCFVRSCVDNWHRGLVQDNVFHESMNRKSMTFVDELLSPLRGIFNANQTLTTPVFSTKAQVLVDFLASEYHKGIAIIIFVERRSTAYALSELLSATPQLCNYRIFSFVGLASCRYASLVDLADRRVQKQAFADFRSGSQDICVATSVAEEGIDIQAVNLVIRYDDPKQFVSHVQSRGRARKEKSKYVYFRDLQAPNNKYLEWGIFEQQLEQEYQKDEELRKAAVVSNDLDEDDGQKYAVPTTGAILVHDNSMQHLQHFCTVISGGMEPIYILSGTLGESVTAKVILPSSVPSPLQEATSTRAWFGERAAKRDAAFQAYRALHEAGLVTDHLVPIQPEKSKHPQPRHGHRQYEICAEFDVWHYMLAEDEPFNYLVRITRGEENYANLITTMPYRMCQHLSFTLCESASRQLDVTIQPLGSFPRQKPLQAKSVTKRLVETAFRVGSASESFDDPNRLPLLLLPESCFDEDRALETSSLQNFLMTRSHLCHPQPLLVWKAQSQTPHLWHAPRSTKVPGNTISEILATKVSKLQVYTAARGADTGGSSTATLRTLATNECQTRGLATTLGPSILLLPSILHFMAAAMRAEHAQNSVLKAIEFMDASLLTQALISNSASGLFNYERMEFLGDAYLKFRTSFSMFSDNPLATEGVLTMKVHEVINNHRLEQAIQTSGMEKYITTQVAAQKHWKLPATNDKPEGRAQRKVNSKTLADAVESILGAAFIDGSRVGLADERCTAVLELFLPEIVWLLPREIVDAFLAQRAVENPGALTMAVESMLCYRFQRLSLLHEAFTHSSLLRGQSSLDRLEFLGDAIVDQIVKVRLFKWSKLSAYRMTICRAALVSHALLAYYALSLNYVRERNELHTRGENSVTVEQVQTVVYATDMIQFYDAELQKPIQVARTRFETTKNDIEESLRGGVFPWAILQRLNAPKVCSDIIESLIAAIYLDSRGSLVECEKMLDRLGMLTLLDKMADNDAFEVRTPSARLHEVCAQRHLAFKFCSTKDEVEMQYVGKVLITGPNDEQHWDFVGPSASCDAEARSSAAETALRAILAGECNVTEAQQTSNEVAGSQEVEMTGVDDEEMSEVDGEGEGGVIVCQQQKHI</sequence>
<evidence type="ECO:0000259" key="11">
    <source>
        <dbReference type="PROSITE" id="PS50142"/>
    </source>
</evidence>
<dbReference type="InterPro" id="IPR027417">
    <property type="entry name" value="P-loop_NTPase"/>
</dbReference>
<keyword evidence="8" id="KW-0051">Antiviral defense</keyword>
<keyword evidence="2" id="KW-0677">Repeat</keyword>
<dbReference type="GO" id="GO:0005634">
    <property type="term" value="C:nucleus"/>
    <property type="evidence" value="ECO:0007669"/>
    <property type="project" value="TreeGrafter"/>
</dbReference>
<reference evidence="15 16" key="1">
    <citation type="submission" date="2023-08" db="EMBL/GenBank/DDBJ databases">
        <title>Black Yeasts Isolated from many extreme environments.</title>
        <authorList>
            <person name="Coleine C."/>
            <person name="Stajich J.E."/>
            <person name="Selbmann L."/>
        </authorList>
    </citation>
    <scope>NUCLEOTIDE SEQUENCE [LARGE SCALE GENOMIC DNA]</scope>
    <source>
        <strain evidence="15 16">CCFEE 5910</strain>
    </source>
</reference>
<dbReference type="Gene3D" id="3.30.160.380">
    <property type="entry name" value="Dicer dimerisation domain"/>
    <property type="match status" value="1"/>
</dbReference>
<comment type="caution">
    <text evidence="15">The sequence shown here is derived from an EMBL/GenBank/DDBJ whole genome shotgun (WGS) entry which is preliminary data.</text>
</comment>
<feature type="domain" description="Helicase ATP-binding" evidence="12">
    <location>
        <begin position="17"/>
        <end position="195"/>
    </location>
</feature>
<evidence type="ECO:0000256" key="8">
    <source>
        <dbReference type="ARBA" id="ARBA00023118"/>
    </source>
</evidence>
<organism evidence="15 16">
    <name type="scientific">Lithohypha guttulata</name>
    <dbReference type="NCBI Taxonomy" id="1690604"/>
    <lineage>
        <taxon>Eukaryota</taxon>
        <taxon>Fungi</taxon>
        <taxon>Dikarya</taxon>
        <taxon>Ascomycota</taxon>
        <taxon>Pezizomycotina</taxon>
        <taxon>Eurotiomycetes</taxon>
        <taxon>Chaetothyriomycetidae</taxon>
        <taxon>Chaetothyriales</taxon>
        <taxon>Trichomeriaceae</taxon>
        <taxon>Lithohypha</taxon>
    </lineage>
</organism>
<dbReference type="InterPro" id="IPR036389">
    <property type="entry name" value="RNase_III_sf"/>
</dbReference>
<gene>
    <name evidence="15" type="primary">DCL2</name>
    <name evidence="15" type="ORF">LTR05_003781</name>
</gene>
<comment type="function">
    <text evidence="9">Dicer-like endonuclease involved in cleaving double-stranded RNA in the RNA interference (RNAi) pathway. Produces 21 to 25 bp dsRNAs (siRNAs) which target the selective destruction of homologous RNAs leading to sequence-specific suppression of gene expression, called post-transcriptional gene silencing (PTGS). Part of a broad host defense response against viral infection and transposons.</text>
</comment>
<evidence type="ECO:0000256" key="7">
    <source>
        <dbReference type="ARBA" id="ARBA00022884"/>
    </source>
</evidence>
<evidence type="ECO:0000256" key="2">
    <source>
        <dbReference type="ARBA" id="ARBA00022737"/>
    </source>
</evidence>
<dbReference type="Pfam" id="PF00271">
    <property type="entry name" value="Helicase_C"/>
    <property type="match status" value="1"/>
</dbReference>
<keyword evidence="16" id="KW-1185">Reference proteome</keyword>
<evidence type="ECO:0000259" key="12">
    <source>
        <dbReference type="PROSITE" id="PS51192"/>
    </source>
</evidence>
<proteinExistence type="inferred from homology"/>
<dbReference type="InterPro" id="IPR001650">
    <property type="entry name" value="Helicase_C-like"/>
</dbReference>
<evidence type="ECO:0000256" key="4">
    <source>
        <dbReference type="ARBA" id="ARBA00022801"/>
    </source>
</evidence>
<evidence type="ECO:0000256" key="6">
    <source>
        <dbReference type="ARBA" id="ARBA00022840"/>
    </source>
</evidence>
<comment type="similarity">
    <text evidence="10">Belongs to the helicase family. Dicer subfamily.</text>
</comment>
<dbReference type="PROSITE" id="PS51327">
    <property type="entry name" value="DICER_DSRBF"/>
    <property type="match status" value="1"/>
</dbReference>
<dbReference type="GO" id="GO:0004386">
    <property type="term" value="F:helicase activity"/>
    <property type="evidence" value="ECO:0007669"/>
    <property type="project" value="UniProtKB-KW"/>
</dbReference>
<feature type="domain" description="RNase III" evidence="11">
    <location>
        <begin position="895"/>
        <end position="1023"/>
    </location>
</feature>
<evidence type="ECO:0000256" key="3">
    <source>
        <dbReference type="ARBA" id="ARBA00022741"/>
    </source>
</evidence>
<dbReference type="Proteomes" id="UP001309876">
    <property type="component" value="Unassembled WGS sequence"/>
</dbReference>
<evidence type="ECO:0000259" key="14">
    <source>
        <dbReference type="PROSITE" id="PS51327"/>
    </source>
</evidence>
<dbReference type="InterPro" id="IPR000999">
    <property type="entry name" value="RNase_III_dom"/>
</dbReference>
<dbReference type="SUPFAM" id="SSF52540">
    <property type="entry name" value="P-loop containing nucleoside triphosphate hydrolases"/>
    <property type="match status" value="1"/>
</dbReference>
<keyword evidence="4" id="KW-0378">Hydrolase</keyword>
<dbReference type="EMBL" id="JAVRRJ010000003">
    <property type="protein sequence ID" value="KAK5086613.1"/>
    <property type="molecule type" value="Genomic_DNA"/>
</dbReference>
<dbReference type="Gene3D" id="1.10.1520.10">
    <property type="entry name" value="Ribonuclease III domain"/>
    <property type="match status" value="2"/>
</dbReference>
<dbReference type="CDD" id="cd00593">
    <property type="entry name" value="RIBOc"/>
    <property type="match status" value="2"/>
</dbReference>
<keyword evidence="6" id="KW-0067">ATP-binding</keyword>
<dbReference type="InterPro" id="IPR011545">
    <property type="entry name" value="DEAD/DEAH_box_helicase_dom"/>
</dbReference>
<dbReference type="Pfam" id="PF00636">
    <property type="entry name" value="Ribonuclease_3"/>
    <property type="match status" value="2"/>
</dbReference>
<dbReference type="PROSITE" id="PS50142">
    <property type="entry name" value="RNASE_3_2"/>
    <property type="match status" value="2"/>
</dbReference>
<dbReference type="Pfam" id="PF03368">
    <property type="entry name" value="Dicer_dimer"/>
    <property type="match status" value="1"/>
</dbReference>
<evidence type="ECO:0000259" key="13">
    <source>
        <dbReference type="PROSITE" id="PS51194"/>
    </source>
</evidence>
<dbReference type="InterPro" id="IPR038248">
    <property type="entry name" value="Dicer_dimer_sf"/>
</dbReference>
<evidence type="ECO:0000256" key="1">
    <source>
        <dbReference type="ARBA" id="ARBA00022721"/>
    </source>
</evidence>
<name>A0AAN7T170_9EURO</name>
<dbReference type="PROSITE" id="PS51194">
    <property type="entry name" value="HELICASE_CTER"/>
    <property type="match status" value="1"/>
</dbReference>
<dbReference type="GO" id="GO:0050688">
    <property type="term" value="P:regulation of defense response to virus"/>
    <property type="evidence" value="ECO:0007669"/>
    <property type="project" value="UniProtKB-KW"/>
</dbReference>
<evidence type="ECO:0000313" key="16">
    <source>
        <dbReference type="Proteomes" id="UP001309876"/>
    </source>
</evidence>
<dbReference type="Pfam" id="PF00270">
    <property type="entry name" value="DEAD"/>
    <property type="match status" value="1"/>
</dbReference>
<feature type="domain" description="Helicase C-terminal" evidence="13">
    <location>
        <begin position="357"/>
        <end position="519"/>
    </location>
</feature>
<dbReference type="GO" id="GO:0005737">
    <property type="term" value="C:cytoplasm"/>
    <property type="evidence" value="ECO:0007669"/>
    <property type="project" value="TreeGrafter"/>
</dbReference>
<keyword evidence="3" id="KW-0547">Nucleotide-binding</keyword>
<dbReference type="GO" id="GO:0004525">
    <property type="term" value="F:ribonuclease III activity"/>
    <property type="evidence" value="ECO:0007669"/>
    <property type="project" value="InterPro"/>
</dbReference>
<keyword evidence="1" id="KW-0930">Antiviral protein</keyword>
<feature type="domain" description="Dicer dsRNA-binding fold" evidence="14">
    <location>
        <begin position="543"/>
        <end position="640"/>
    </location>
</feature>
<protein>
    <submittedName>
        <fullName evidence="15">Dicer-like protein 2</fullName>
    </submittedName>
</protein>
<dbReference type="GO" id="GO:0030422">
    <property type="term" value="P:siRNA processing"/>
    <property type="evidence" value="ECO:0007669"/>
    <property type="project" value="TreeGrafter"/>
</dbReference>
<dbReference type="SMART" id="SM00490">
    <property type="entry name" value="HELICc"/>
    <property type="match status" value="1"/>
</dbReference>
<dbReference type="PROSITE" id="PS00517">
    <property type="entry name" value="RNASE_3_1"/>
    <property type="match status" value="2"/>
</dbReference>
<feature type="domain" description="RNase III" evidence="11">
    <location>
        <begin position="1068"/>
        <end position="1247"/>
    </location>
</feature>
<accession>A0AAN7T170</accession>
<keyword evidence="5" id="KW-0347">Helicase</keyword>
<dbReference type="SMART" id="SM00487">
    <property type="entry name" value="DEXDc"/>
    <property type="match status" value="1"/>
</dbReference>